<dbReference type="EMBL" id="CP109106">
    <property type="protein sequence ID" value="WSB74272.1"/>
    <property type="molecule type" value="Genomic_DNA"/>
</dbReference>
<name>A0ABZ1FV41_9ACTN</name>
<sequence length="350" mass="35984">MGASTVVWHTSRPGRRSATRSFARPVPGPAGRPGIRAEWAGRGPPVCPWPSCSGGWRARTPRRPGSSFRRARRPGPRRRTTWRVWCRSGGAVSWRSGPQAGGTLVTLTGTSLSGATAVRFGTTPAVITANQIIVVTPPGVGVAPATVTTPGGTSNPKPFVYYPRGDASSMAPSAGPTAGRNAITIRGDQLATASQVLFGSVPTLPIVVSDSRLDVPVPPGVAAGCVPLTVTTDGGLATGTLSYRYVAPPVPGVLKPTTGSVFGGNVITISGQNLATTAMVRKDRQSDNLVPIDDDVPVCPAGRRRAPWTGREGSLAAICARSPTAAWPAVAPLPGTFCRIQGPGGAVDPL</sequence>
<dbReference type="PANTHER" id="PTHR22625">
    <property type="entry name" value="PLEXIN"/>
    <property type="match status" value="1"/>
</dbReference>
<protein>
    <submittedName>
        <fullName evidence="3">IPT/TIG domain-containing protein</fullName>
    </submittedName>
</protein>
<dbReference type="InterPro" id="IPR002909">
    <property type="entry name" value="IPT_dom"/>
</dbReference>
<feature type="domain" description="IPT/TIG" evidence="2">
    <location>
        <begin position="95"/>
        <end position="161"/>
    </location>
</feature>
<evidence type="ECO:0000259" key="2">
    <source>
        <dbReference type="Pfam" id="PF01833"/>
    </source>
</evidence>
<reference evidence="3 4" key="1">
    <citation type="submission" date="2022-10" db="EMBL/GenBank/DDBJ databases">
        <title>The complete genomes of actinobacterial strains from the NBC collection.</title>
        <authorList>
            <person name="Joergensen T.S."/>
            <person name="Alvarez Arevalo M."/>
            <person name="Sterndorff E.B."/>
            <person name="Faurdal D."/>
            <person name="Vuksanovic O."/>
            <person name="Mourched A.-S."/>
            <person name="Charusanti P."/>
            <person name="Shaw S."/>
            <person name="Blin K."/>
            <person name="Weber T."/>
        </authorList>
    </citation>
    <scope>NUCLEOTIDE SEQUENCE [LARGE SCALE GENOMIC DNA]</scope>
    <source>
        <strain evidence="3 4">NBC 01774</strain>
    </source>
</reference>
<gene>
    <name evidence="3" type="ORF">OG863_37890</name>
</gene>
<dbReference type="InterPro" id="IPR014756">
    <property type="entry name" value="Ig_E-set"/>
</dbReference>
<evidence type="ECO:0000313" key="4">
    <source>
        <dbReference type="Proteomes" id="UP001344251"/>
    </source>
</evidence>
<feature type="domain" description="IPT/TIG" evidence="2">
    <location>
        <begin position="168"/>
        <end position="245"/>
    </location>
</feature>
<dbReference type="SUPFAM" id="SSF81296">
    <property type="entry name" value="E set domains"/>
    <property type="match status" value="2"/>
</dbReference>
<dbReference type="Gene3D" id="2.60.40.10">
    <property type="entry name" value="Immunoglobulins"/>
    <property type="match status" value="2"/>
</dbReference>
<dbReference type="InterPro" id="IPR013783">
    <property type="entry name" value="Ig-like_fold"/>
</dbReference>
<dbReference type="CDD" id="cd00102">
    <property type="entry name" value="IPT"/>
    <property type="match status" value="2"/>
</dbReference>
<dbReference type="Pfam" id="PF01833">
    <property type="entry name" value="TIG"/>
    <property type="match status" value="2"/>
</dbReference>
<dbReference type="InterPro" id="IPR031148">
    <property type="entry name" value="Plexin"/>
</dbReference>
<organism evidence="3 4">
    <name type="scientific">Streptomyces decoyicus</name>
    <dbReference type="NCBI Taxonomy" id="249567"/>
    <lineage>
        <taxon>Bacteria</taxon>
        <taxon>Bacillati</taxon>
        <taxon>Actinomycetota</taxon>
        <taxon>Actinomycetes</taxon>
        <taxon>Kitasatosporales</taxon>
        <taxon>Streptomycetaceae</taxon>
        <taxon>Streptomyces</taxon>
    </lineage>
</organism>
<keyword evidence="4" id="KW-1185">Reference proteome</keyword>
<proteinExistence type="predicted"/>
<evidence type="ECO:0000313" key="3">
    <source>
        <dbReference type="EMBL" id="WSB74272.1"/>
    </source>
</evidence>
<evidence type="ECO:0000256" key="1">
    <source>
        <dbReference type="SAM" id="MobiDB-lite"/>
    </source>
</evidence>
<accession>A0ABZ1FV41</accession>
<feature type="region of interest" description="Disordered" evidence="1">
    <location>
        <begin position="1"/>
        <end position="39"/>
    </location>
</feature>
<dbReference type="PANTHER" id="PTHR22625:SF70">
    <property type="entry name" value="PLEXIN A, ISOFORM A"/>
    <property type="match status" value="1"/>
</dbReference>
<dbReference type="Proteomes" id="UP001344251">
    <property type="component" value="Chromosome"/>
</dbReference>